<dbReference type="Proteomes" id="UP000299102">
    <property type="component" value="Unassembled WGS sequence"/>
</dbReference>
<keyword evidence="2" id="KW-1185">Reference proteome</keyword>
<reference evidence="1 2" key="1">
    <citation type="journal article" date="2019" name="Commun. Biol.">
        <title>The bagworm genome reveals a unique fibroin gene that provides high tensile strength.</title>
        <authorList>
            <person name="Kono N."/>
            <person name="Nakamura H."/>
            <person name="Ohtoshi R."/>
            <person name="Tomita M."/>
            <person name="Numata K."/>
            <person name="Arakawa K."/>
        </authorList>
    </citation>
    <scope>NUCLEOTIDE SEQUENCE [LARGE SCALE GENOMIC DNA]</scope>
</reference>
<name>A0A4C1UED6_EUMVA</name>
<sequence length="172" mass="19384">MERMNKWFRNRIYFSKNCGGRNGYCMPISLERPNYKQVDQQLLKEREIKKRAGCLGMHILPPVIQAGPPYLLHVISSRTLYLQLTKFRDTIFTHRLSFANTIKPNTTDNLSIKSSGCPSVAIGRLRSSPLGHPFSLMCYCVSVFFRAAFCSVGLHACMSVWGVAQCTSRGGS</sequence>
<protein>
    <submittedName>
        <fullName evidence="1">Uncharacterized protein</fullName>
    </submittedName>
</protein>
<comment type="caution">
    <text evidence="1">The sequence shown here is derived from an EMBL/GenBank/DDBJ whole genome shotgun (WGS) entry which is preliminary data.</text>
</comment>
<accession>A0A4C1UED6</accession>
<organism evidence="1 2">
    <name type="scientific">Eumeta variegata</name>
    <name type="common">Bagworm moth</name>
    <name type="synonym">Eumeta japonica</name>
    <dbReference type="NCBI Taxonomy" id="151549"/>
    <lineage>
        <taxon>Eukaryota</taxon>
        <taxon>Metazoa</taxon>
        <taxon>Ecdysozoa</taxon>
        <taxon>Arthropoda</taxon>
        <taxon>Hexapoda</taxon>
        <taxon>Insecta</taxon>
        <taxon>Pterygota</taxon>
        <taxon>Neoptera</taxon>
        <taxon>Endopterygota</taxon>
        <taxon>Lepidoptera</taxon>
        <taxon>Glossata</taxon>
        <taxon>Ditrysia</taxon>
        <taxon>Tineoidea</taxon>
        <taxon>Psychidae</taxon>
        <taxon>Oiketicinae</taxon>
        <taxon>Eumeta</taxon>
    </lineage>
</organism>
<dbReference type="AlphaFoldDB" id="A0A4C1UED6"/>
<evidence type="ECO:0000313" key="2">
    <source>
        <dbReference type="Proteomes" id="UP000299102"/>
    </source>
</evidence>
<dbReference type="EMBL" id="BGZK01000160">
    <property type="protein sequence ID" value="GBP24294.1"/>
    <property type="molecule type" value="Genomic_DNA"/>
</dbReference>
<evidence type="ECO:0000313" key="1">
    <source>
        <dbReference type="EMBL" id="GBP24294.1"/>
    </source>
</evidence>
<gene>
    <name evidence="1" type="ORF">EVAR_9392_1</name>
</gene>
<proteinExistence type="predicted"/>